<dbReference type="EMBL" id="JNBS01002663">
    <property type="protein sequence ID" value="OQR89769.1"/>
    <property type="molecule type" value="Genomic_DNA"/>
</dbReference>
<protein>
    <submittedName>
        <fullName evidence="1">Interferon-induced very large GTPase 1-like</fullName>
    </submittedName>
</protein>
<dbReference type="STRING" id="74557.A0A1V9YVF3"/>
<sequence length="840" mass="93531">MGANLEENESGSLQVDLEETLDACQKLEDALGEGDEESISSTSLALNAVTSKLGLDEWFIDEAKLKDQLALVKCLQALKTELSRFGRDIGSNQVSEAETVSMASGGSALRGVYLGHDLTRASRPILQQPTSCSFVNPSNGFASEELIFTSFEEANNFRKTMNTNGKSFALGLNGSIGFIHGGVSGKFESTKTKQQETLKVSVTKYLAHITYAYVPIKSFCFSKSLMNISDDAKEAASDIENDHGAETFLDDFGSHVSCGEYQFGGIFWKVVEMTATKETSSVKMLDECRKHMSGKLSVGYRPLGFGLNIDCQPLSINNDKVSSSDENQYYAAQIMTKIECTGPEALSYEIFRRTLEVNNQSWHLIDRPISPNTLVPVWEILAKDSKFEQQAELLREVWLKKAQTLKPSSWMQNLMQRARVKAWLGNPQFGTENKNKAISSKEDAELIVRQECKRVCALDFSCPNTGDEVVGLFLLLLRVDMEFNLDLTIDCLRQKCIHNLLKIFTSSNERKAMQSLSALFENVINAKLTHATPPVQIDTSIYEALHKSTQLAALGDNNVEWEAPSVDVDEIPKNIDEIAQSILSASIPDMHLLTRRIGDFLIKNLIADKLPKHKELWEIASRYGCRDDGFINDLKANEVVLIISEMRAVLDHKVVIDESSDDDAGMIGMIAAENFDWQMNARPTTADGTPLKSLLIVSPRPDIMTNLPGLILYTLKHRLNIVKEIYADEKLPLATTKQPMKGKLKGPVVFDELLQLVKSLTPMARAEVYRLLLDRRFLVPFLIPLENSKFQCETTALDLIDTLTTSGRSSIVKNVDALRVAVISQRSTDQVAQKNSYNFV</sequence>
<accession>A0A1V9YVF3</accession>
<evidence type="ECO:0000313" key="1">
    <source>
        <dbReference type="EMBL" id="OQR89769.1"/>
    </source>
</evidence>
<dbReference type="AlphaFoldDB" id="A0A1V9YVF3"/>
<comment type="caution">
    <text evidence="1">The sequence shown here is derived from an EMBL/GenBank/DDBJ whole genome shotgun (WGS) entry which is preliminary data.</text>
</comment>
<dbReference type="OrthoDB" id="10066929at2759"/>
<name>A0A1V9YVF3_9STRA</name>
<evidence type="ECO:0000313" key="2">
    <source>
        <dbReference type="Proteomes" id="UP000243217"/>
    </source>
</evidence>
<gene>
    <name evidence="1" type="ORF">THRCLA_09589</name>
</gene>
<proteinExistence type="predicted"/>
<keyword evidence="2" id="KW-1185">Reference proteome</keyword>
<organism evidence="1 2">
    <name type="scientific">Thraustotheca clavata</name>
    <dbReference type="NCBI Taxonomy" id="74557"/>
    <lineage>
        <taxon>Eukaryota</taxon>
        <taxon>Sar</taxon>
        <taxon>Stramenopiles</taxon>
        <taxon>Oomycota</taxon>
        <taxon>Saprolegniomycetes</taxon>
        <taxon>Saprolegniales</taxon>
        <taxon>Achlyaceae</taxon>
        <taxon>Thraustotheca</taxon>
    </lineage>
</organism>
<reference evidence="1 2" key="1">
    <citation type="journal article" date="2014" name="Genome Biol. Evol.">
        <title>The secreted proteins of Achlya hypogyna and Thraustotheca clavata identify the ancestral oomycete secretome and reveal gene acquisitions by horizontal gene transfer.</title>
        <authorList>
            <person name="Misner I."/>
            <person name="Blouin N."/>
            <person name="Leonard G."/>
            <person name="Richards T.A."/>
            <person name="Lane C.E."/>
        </authorList>
    </citation>
    <scope>NUCLEOTIDE SEQUENCE [LARGE SCALE GENOMIC DNA]</scope>
    <source>
        <strain evidence="1 2">ATCC 34112</strain>
    </source>
</reference>
<dbReference type="Proteomes" id="UP000243217">
    <property type="component" value="Unassembled WGS sequence"/>
</dbReference>